<feature type="region of interest" description="Disordered" evidence="1">
    <location>
        <begin position="296"/>
        <end position="381"/>
    </location>
</feature>
<dbReference type="InterPro" id="IPR043128">
    <property type="entry name" value="Rev_trsase/Diguanyl_cyclase"/>
</dbReference>
<dbReference type="SUPFAM" id="SSF56672">
    <property type="entry name" value="DNA/RNA polymerases"/>
    <property type="match status" value="1"/>
</dbReference>
<organism evidence="3 5">
    <name type="scientific">Leptomonas pyrrhocoris</name>
    <name type="common">Firebug parasite</name>
    <dbReference type="NCBI Taxonomy" id="157538"/>
    <lineage>
        <taxon>Eukaryota</taxon>
        <taxon>Discoba</taxon>
        <taxon>Euglenozoa</taxon>
        <taxon>Kinetoplastea</taxon>
        <taxon>Metakinetoplastina</taxon>
        <taxon>Trypanosomatida</taxon>
        <taxon>Trypanosomatidae</taxon>
        <taxon>Leishmaniinae</taxon>
        <taxon>Leptomonas</taxon>
    </lineage>
</organism>
<evidence type="ECO:0000313" key="5">
    <source>
        <dbReference type="Proteomes" id="UP000037923"/>
    </source>
</evidence>
<evidence type="ECO:0000256" key="1">
    <source>
        <dbReference type="SAM" id="MobiDB-lite"/>
    </source>
</evidence>
<accession>A0A0M9GB75</accession>
<sequence length="1025" mass="113229">MWQNTISVFFTRSLVSSSDSFLTASSASRGGRTAQRDRDFSFKRQGRAATWGSGLPENVVYPPREAPAHQPNGLVRRIRRYAGSTPAVAVRAARTTGRPTEQAQFGCGSGRVCTPHRGDKTMEMVDHREGPGVRQWCAATTAPLHQSTRTDTSQPLPGMAEDSGRRAAFRPGECRGSAVPYHSGTKGRGATELTTAARSGSFSVPRNDVGICGSRGRFTDSAVQGCTLHGGGTATICGRRCDNMARSVWRSPDNETRQRGTVPRAVFCSVNPAARIGADSRAPPPQPATYAAPVCSTDRNHRHHPHGPAPREPFGSTTVSTQGRATLHGGERNGRARTDDHVRSPTRRHTPQVPGLWPPTHDGGRNRAGQRQRGPLRTEQFGLTAPTTQDLAVDPTEVYREIQRLKGAHNAPPLPPPGQWPLHLKKTTPLNWNAVCDMTTTKPETRAFLGRVGMFFTPEHFTGFRTSRTIKKCHLPMADIDRAVEMGKMELCPAADNIEGKHLPEGVHGVNVFAVPEMKGRRRLITEPHLNACLQTSDMPKVQYPTRLERRQSLRNKRYMLQVDFEAYYDATPLPGELRNFFVFRARNGAYFRLCTLPTEARWSVAVGQGITSTIVDVDTPVTIMTMIDNILIAADEGQEEDFLSAVRRIMARIRGANLLTSPDRESLATMDDASLLSLAKEPNTFLGEEYRWNGSERLVRNSAKSVAKLIVALRKPAFTIRSFASVVSLMFYMLHTTLINPARAFSLARAYRGAARLVSRGFDWDDPLPFLHPQIHAALHELGARLVHNPWQPIARERSATYSEDNYDVVCFTDASLGGWGAYAHKHLRNTSREAGSVGPLDGAESITAYQQMWVNELEQTRLPRARAPLRGRDSAETDDRPYFMAKHSAHAEPRAAELMLRQLVEEGLPDGAKIALVTDHFPIVHAQKQLNGFGGIGRGLSLNKLYEYAYDVFYERGISVVFFYIAGPMNPADTLSRNFGDFEPRQRGSLARTVVNDVALPLLCNTFSPLCEGKAEVQDGWAP</sequence>
<dbReference type="RefSeq" id="XP_015665349.1">
    <property type="nucleotide sequence ID" value="XM_015797341.1"/>
</dbReference>
<dbReference type="PROSITE" id="PS50878">
    <property type="entry name" value="RT_POL"/>
    <property type="match status" value="1"/>
</dbReference>
<protein>
    <submittedName>
        <fullName evidence="3">TATE DNA Transposon</fullName>
    </submittedName>
</protein>
<feature type="region of interest" description="Disordered" evidence="1">
    <location>
        <begin position="143"/>
        <end position="189"/>
    </location>
</feature>
<dbReference type="InterPro" id="IPR000477">
    <property type="entry name" value="RT_dom"/>
</dbReference>
<dbReference type="VEuPathDB" id="TriTrypDB:LpyrH10_01_8630"/>
<dbReference type="GeneID" id="26901244"/>
<dbReference type="OMA" id="RTGPQME"/>
<dbReference type="VEuPathDB" id="TriTrypDB:LpyrH10_01_9470"/>
<dbReference type="RefSeq" id="XP_015665239.1">
    <property type="nucleotide sequence ID" value="XM_015797231.1"/>
</dbReference>
<dbReference type="InterPro" id="IPR043502">
    <property type="entry name" value="DNA/RNA_pol_sf"/>
</dbReference>
<feature type="domain" description="Reverse transcriptase" evidence="2">
    <location>
        <begin position="496"/>
        <end position="691"/>
    </location>
</feature>
<feature type="compositionally biased region" description="Polar residues" evidence="1">
    <location>
        <begin position="143"/>
        <end position="155"/>
    </location>
</feature>
<evidence type="ECO:0000313" key="4">
    <source>
        <dbReference type="EMBL" id="KPA86910.1"/>
    </source>
</evidence>
<dbReference type="Gene3D" id="3.10.10.10">
    <property type="entry name" value="HIV Type 1 Reverse Transcriptase, subunit A, domain 1"/>
    <property type="match status" value="1"/>
</dbReference>
<evidence type="ECO:0000259" key="2">
    <source>
        <dbReference type="PROSITE" id="PS50878"/>
    </source>
</evidence>
<dbReference type="GeneID" id="26901160"/>
<reference evidence="3 5" key="1">
    <citation type="submission" date="2015-07" db="EMBL/GenBank/DDBJ databases">
        <title>High-quality genome of monoxenous trypanosomatid Leptomonas pyrrhocoris.</title>
        <authorList>
            <person name="Flegontov P."/>
            <person name="Butenko A."/>
            <person name="Firsov S."/>
            <person name="Vlcek C."/>
            <person name="Logacheva M.D."/>
            <person name="Field M."/>
            <person name="Filatov D."/>
            <person name="Flegontova O."/>
            <person name="Gerasimov E."/>
            <person name="Jackson A.P."/>
            <person name="Kelly S."/>
            <person name="Opperdoes F."/>
            <person name="O'Reilly A."/>
            <person name="Votypka J."/>
            <person name="Yurchenko V."/>
            <person name="Lukes J."/>
        </authorList>
    </citation>
    <scope>NUCLEOTIDE SEQUENCE [LARGE SCALE GENOMIC DNA]</scope>
    <source>
        <strain evidence="3">H10</strain>
    </source>
</reference>
<evidence type="ECO:0000313" key="3">
    <source>
        <dbReference type="EMBL" id="KPA86800.1"/>
    </source>
</evidence>
<dbReference type="AlphaFoldDB" id="A0A0M9GB75"/>
<comment type="caution">
    <text evidence="3">The sequence shown here is derived from an EMBL/GenBank/DDBJ whole genome shotgun (WGS) entry which is preliminary data.</text>
</comment>
<dbReference type="Gene3D" id="3.30.70.270">
    <property type="match status" value="1"/>
</dbReference>
<name>A0A0M9GB75_LEPPY</name>
<dbReference type="EMBL" id="LGTL01000001">
    <property type="protein sequence ID" value="KPA86910.1"/>
    <property type="molecule type" value="Genomic_DNA"/>
</dbReference>
<dbReference type="EMBL" id="LGTL01000001">
    <property type="protein sequence ID" value="KPA86800.1"/>
    <property type="molecule type" value="Genomic_DNA"/>
</dbReference>
<gene>
    <name evidence="3" type="ORF">ABB37_00863</name>
    <name evidence="4" type="ORF">ABB37_00947</name>
</gene>
<feature type="compositionally biased region" description="Basic and acidic residues" evidence="1">
    <location>
        <begin position="329"/>
        <end position="343"/>
    </location>
</feature>
<proteinExistence type="predicted"/>
<keyword evidence="5" id="KW-1185">Reference proteome</keyword>
<dbReference type="Proteomes" id="UP000037923">
    <property type="component" value="Unassembled WGS sequence"/>
</dbReference>
<feature type="compositionally biased region" description="Polar residues" evidence="1">
    <location>
        <begin position="315"/>
        <end position="324"/>
    </location>
</feature>